<comment type="caution">
    <text evidence="1">The sequence shown here is derived from an EMBL/GenBank/DDBJ whole genome shotgun (WGS) entry which is preliminary data.</text>
</comment>
<gene>
    <name evidence="1" type="ORF">FWK35_00010603</name>
</gene>
<proteinExistence type="predicted"/>
<dbReference type="EMBL" id="VUJU01004536">
    <property type="protein sequence ID" value="KAF0754049.1"/>
    <property type="molecule type" value="Genomic_DNA"/>
</dbReference>
<dbReference type="Proteomes" id="UP000478052">
    <property type="component" value="Unassembled WGS sequence"/>
</dbReference>
<accession>A0A6G0YDS2</accession>
<sequence>MKNGDVQHFPTLQETFISNPFSGDVEIRANKIGNLFDIDKTVLEMEIITLQNDSIFKSTSEFWKNSTFSSVKYLKKKYRSKITNSNLDSSIRAAISNYIPEFSKLAEKNQCQLSH</sequence>
<keyword evidence="2" id="KW-1185">Reference proteome</keyword>
<protein>
    <submittedName>
        <fullName evidence="1">SCAN domain-containing protein 3-like</fullName>
    </submittedName>
</protein>
<evidence type="ECO:0000313" key="1">
    <source>
        <dbReference type="EMBL" id="KAF0754049.1"/>
    </source>
</evidence>
<organism evidence="1 2">
    <name type="scientific">Aphis craccivora</name>
    <name type="common">Cowpea aphid</name>
    <dbReference type="NCBI Taxonomy" id="307492"/>
    <lineage>
        <taxon>Eukaryota</taxon>
        <taxon>Metazoa</taxon>
        <taxon>Ecdysozoa</taxon>
        <taxon>Arthropoda</taxon>
        <taxon>Hexapoda</taxon>
        <taxon>Insecta</taxon>
        <taxon>Pterygota</taxon>
        <taxon>Neoptera</taxon>
        <taxon>Paraneoptera</taxon>
        <taxon>Hemiptera</taxon>
        <taxon>Sternorrhyncha</taxon>
        <taxon>Aphidomorpha</taxon>
        <taxon>Aphidoidea</taxon>
        <taxon>Aphididae</taxon>
        <taxon>Aphidini</taxon>
        <taxon>Aphis</taxon>
        <taxon>Aphis</taxon>
    </lineage>
</organism>
<dbReference type="OrthoDB" id="6599113at2759"/>
<reference evidence="1 2" key="1">
    <citation type="submission" date="2019-08" db="EMBL/GenBank/DDBJ databases">
        <title>Whole genome of Aphis craccivora.</title>
        <authorList>
            <person name="Voronova N.V."/>
            <person name="Shulinski R.S."/>
            <person name="Bandarenka Y.V."/>
            <person name="Zhorov D.G."/>
            <person name="Warner D."/>
        </authorList>
    </citation>
    <scope>NUCLEOTIDE SEQUENCE [LARGE SCALE GENOMIC DNA]</scope>
    <source>
        <strain evidence="1">180601</strain>
        <tissue evidence="1">Whole Body</tissue>
    </source>
</reference>
<name>A0A6G0YDS2_APHCR</name>
<evidence type="ECO:0000313" key="2">
    <source>
        <dbReference type="Proteomes" id="UP000478052"/>
    </source>
</evidence>
<dbReference type="AlphaFoldDB" id="A0A6G0YDS2"/>